<keyword evidence="7" id="KW-0406">Ion transport</keyword>
<evidence type="ECO:0000256" key="3">
    <source>
        <dbReference type="ARBA" id="ARBA00022692"/>
    </source>
</evidence>
<evidence type="ECO:0000256" key="1">
    <source>
        <dbReference type="ARBA" id="ARBA00004127"/>
    </source>
</evidence>
<feature type="non-terminal residue" evidence="10">
    <location>
        <position position="137"/>
    </location>
</feature>
<evidence type="ECO:0000256" key="2">
    <source>
        <dbReference type="ARBA" id="ARBA00022448"/>
    </source>
</evidence>
<dbReference type="Pfam" id="PF03030">
    <property type="entry name" value="H_PPase"/>
    <property type="match status" value="1"/>
</dbReference>
<dbReference type="GO" id="GO:0004427">
    <property type="term" value="F:inorganic diphosphate phosphatase activity"/>
    <property type="evidence" value="ECO:0007669"/>
    <property type="project" value="InterPro"/>
</dbReference>
<name>A0A382F7C8_9ZZZZ</name>
<evidence type="ECO:0000256" key="7">
    <source>
        <dbReference type="ARBA" id="ARBA00023065"/>
    </source>
</evidence>
<keyword evidence="5" id="KW-1278">Translocase</keyword>
<protein>
    <recommendedName>
        <fullName evidence="11">Sodium-translocating pyrophosphatase</fullName>
    </recommendedName>
</protein>
<dbReference type="PANTHER" id="PTHR31998">
    <property type="entry name" value="K(+)-INSENSITIVE PYROPHOSPHATE-ENERGIZED PROTON PUMP"/>
    <property type="match status" value="1"/>
</dbReference>
<evidence type="ECO:0000256" key="9">
    <source>
        <dbReference type="SAM" id="Phobius"/>
    </source>
</evidence>
<keyword evidence="8 9" id="KW-0472">Membrane</keyword>
<keyword evidence="3 9" id="KW-0812">Transmembrane</keyword>
<feature type="transmembrane region" description="Helical" evidence="9">
    <location>
        <begin position="57"/>
        <end position="76"/>
    </location>
</feature>
<feature type="transmembrane region" description="Helical" evidence="9">
    <location>
        <begin position="115"/>
        <end position="136"/>
    </location>
</feature>
<evidence type="ECO:0000313" key="10">
    <source>
        <dbReference type="EMBL" id="SVB58103.1"/>
    </source>
</evidence>
<dbReference type="AlphaFoldDB" id="A0A382F7C8"/>
<reference evidence="10" key="1">
    <citation type="submission" date="2018-05" db="EMBL/GenBank/DDBJ databases">
        <authorList>
            <person name="Lanie J.A."/>
            <person name="Ng W.-L."/>
            <person name="Kazmierczak K.M."/>
            <person name="Andrzejewski T.M."/>
            <person name="Davidsen T.M."/>
            <person name="Wayne K.J."/>
            <person name="Tettelin H."/>
            <person name="Glass J.I."/>
            <person name="Rusch D."/>
            <person name="Podicherti R."/>
            <person name="Tsui H.-C.T."/>
            <person name="Winkler M.E."/>
        </authorList>
    </citation>
    <scope>NUCLEOTIDE SEQUENCE</scope>
</reference>
<dbReference type="InterPro" id="IPR004131">
    <property type="entry name" value="PPase-energised_H-pump"/>
</dbReference>
<gene>
    <name evidence="10" type="ORF">METZ01_LOCUS210957</name>
</gene>
<evidence type="ECO:0008006" key="11">
    <source>
        <dbReference type="Google" id="ProtNLM"/>
    </source>
</evidence>
<comment type="subcellular location">
    <subcellularLocation>
        <location evidence="1">Endomembrane system</location>
        <topology evidence="1">Multi-pass membrane protein</topology>
    </subcellularLocation>
</comment>
<sequence length="137" mass="14100">MNEGQALWIALNASVVAIICGIIFSLGILKQPDGNEKMREIAGAIQEGAKAYLNRQYLTIGIVGIVIFLLLGFSGIGWLSAIGFLIGSILSGLAGYVGMNISVKANVRTAQAAYSGMNAALAIAFRGGAVTGLLVVG</sequence>
<dbReference type="GO" id="GO:0012505">
    <property type="term" value="C:endomembrane system"/>
    <property type="evidence" value="ECO:0007669"/>
    <property type="project" value="UniProtKB-SubCell"/>
</dbReference>
<dbReference type="EMBL" id="UINC01048051">
    <property type="protein sequence ID" value="SVB58103.1"/>
    <property type="molecule type" value="Genomic_DNA"/>
</dbReference>
<evidence type="ECO:0000256" key="4">
    <source>
        <dbReference type="ARBA" id="ARBA00022842"/>
    </source>
</evidence>
<proteinExistence type="predicted"/>
<keyword evidence="2" id="KW-0813">Transport</keyword>
<feature type="transmembrane region" description="Helical" evidence="9">
    <location>
        <begin position="82"/>
        <end position="103"/>
    </location>
</feature>
<dbReference type="GO" id="GO:0009678">
    <property type="term" value="F:diphosphate hydrolysis-driven proton transmembrane transporter activity"/>
    <property type="evidence" value="ECO:0007669"/>
    <property type="project" value="InterPro"/>
</dbReference>
<dbReference type="GO" id="GO:0016020">
    <property type="term" value="C:membrane"/>
    <property type="evidence" value="ECO:0007669"/>
    <property type="project" value="InterPro"/>
</dbReference>
<evidence type="ECO:0000256" key="8">
    <source>
        <dbReference type="ARBA" id="ARBA00023136"/>
    </source>
</evidence>
<feature type="transmembrane region" description="Helical" evidence="9">
    <location>
        <begin position="6"/>
        <end position="29"/>
    </location>
</feature>
<evidence type="ECO:0000256" key="5">
    <source>
        <dbReference type="ARBA" id="ARBA00022967"/>
    </source>
</evidence>
<keyword evidence="6 9" id="KW-1133">Transmembrane helix</keyword>
<evidence type="ECO:0000256" key="6">
    <source>
        <dbReference type="ARBA" id="ARBA00022989"/>
    </source>
</evidence>
<accession>A0A382F7C8</accession>
<keyword evidence="4" id="KW-0460">Magnesium</keyword>
<organism evidence="10">
    <name type="scientific">marine metagenome</name>
    <dbReference type="NCBI Taxonomy" id="408172"/>
    <lineage>
        <taxon>unclassified sequences</taxon>
        <taxon>metagenomes</taxon>
        <taxon>ecological metagenomes</taxon>
    </lineage>
</organism>